<reference evidence="4" key="1">
    <citation type="submission" date="2025-08" db="UniProtKB">
        <authorList>
            <consortium name="RefSeq"/>
        </authorList>
    </citation>
    <scope>IDENTIFICATION</scope>
</reference>
<organism evidence="3 4">
    <name type="scientific">Parambassis ranga</name>
    <name type="common">Indian glassy fish</name>
    <dbReference type="NCBI Taxonomy" id="210632"/>
    <lineage>
        <taxon>Eukaryota</taxon>
        <taxon>Metazoa</taxon>
        <taxon>Chordata</taxon>
        <taxon>Craniata</taxon>
        <taxon>Vertebrata</taxon>
        <taxon>Euteleostomi</taxon>
        <taxon>Actinopterygii</taxon>
        <taxon>Neopterygii</taxon>
        <taxon>Teleostei</taxon>
        <taxon>Neoteleostei</taxon>
        <taxon>Acanthomorphata</taxon>
        <taxon>Ovalentaria</taxon>
        <taxon>Ambassidae</taxon>
        <taxon>Parambassis</taxon>
    </lineage>
</organism>
<dbReference type="PANTHER" id="PTHR28613">
    <property type="entry name" value="SI:CH211-232M10.4-RELATED"/>
    <property type="match status" value="1"/>
</dbReference>
<proteinExistence type="predicted"/>
<dbReference type="RefSeq" id="XP_028264032.1">
    <property type="nucleotide sequence ID" value="XM_028408231.1"/>
</dbReference>
<feature type="compositionally biased region" description="Basic and acidic residues" evidence="1">
    <location>
        <begin position="105"/>
        <end position="114"/>
    </location>
</feature>
<dbReference type="Pfam" id="PF15125">
    <property type="entry name" value="TMEM238"/>
    <property type="match status" value="1"/>
</dbReference>
<evidence type="ECO:0000313" key="4">
    <source>
        <dbReference type="RefSeq" id="XP_028264032.1"/>
    </source>
</evidence>
<keyword evidence="2" id="KW-0812">Transmembrane</keyword>
<evidence type="ECO:0000256" key="2">
    <source>
        <dbReference type="SAM" id="Phobius"/>
    </source>
</evidence>
<keyword evidence="2" id="KW-1133">Transmembrane helix</keyword>
<name>A0A6P7ILX0_9TELE</name>
<feature type="compositionally biased region" description="Gly residues" evidence="1">
    <location>
        <begin position="145"/>
        <end position="155"/>
    </location>
</feature>
<evidence type="ECO:0000313" key="3">
    <source>
        <dbReference type="Proteomes" id="UP000515145"/>
    </source>
</evidence>
<dbReference type="GeneID" id="114437488"/>
<gene>
    <name evidence="4" type="primary">LOC114437488</name>
</gene>
<dbReference type="AlphaFoldDB" id="A0A6P7ILX0"/>
<evidence type="ECO:0000256" key="1">
    <source>
        <dbReference type="SAM" id="MobiDB-lite"/>
    </source>
</evidence>
<dbReference type="Proteomes" id="UP000515145">
    <property type="component" value="Chromosome 6"/>
</dbReference>
<accession>A0A6P7ILX0</accession>
<feature type="transmembrane region" description="Helical" evidence="2">
    <location>
        <begin position="12"/>
        <end position="33"/>
    </location>
</feature>
<sequence>MAHSCVGNCAPLFFLALLFDAVGLVVLLVGIFGNLTLNGCFYGDFLIYTGAIVIFLSLVLWVLWYTGNVQLYADDEKTGSLDISFTHWARKLSERLSMNSMKPLEAGEEKKEKQQQQQKKKKKKKSMGDEKEMNGTVRASRITWEGGGGSSGGTLSGQDNRGFDGGTECASPADRNVELGVLRSSDVALQAAGDKAERLL</sequence>
<protein>
    <submittedName>
        <fullName evidence="4">Transmembrane protein 238-like</fullName>
    </submittedName>
</protein>
<dbReference type="InterPro" id="IPR029365">
    <property type="entry name" value="TMEM238"/>
</dbReference>
<feature type="transmembrane region" description="Helical" evidence="2">
    <location>
        <begin position="45"/>
        <end position="64"/>
    </location>
</feature>
<keyword evidence="2" id="KW-0472">Membrane</keyword>
<keyword evidence="3" id="KW-1185">Reference proteome</keyword>
<dbReference type="PANTHER" id="PTHR28613:SF9">
    <property type="entry name" value="TRANSMEMBRANE PROTEIN 238"/>
    <property type="match status" value="1"/>
</dbReference>
<feature type="region of interest" description="Disordered" evidence="1">
    <location>
        <begin position="103"/>
        <end position="172"/>
    </location>
</feature>
<dbReference type="OrthoDB" id="9047238at2759"/>
<dbReference type="InParanoid" id="A0A6P7ILX0"/>